<evidence type="ECO:0000313" key="1">
    <source>
        <dbReference type="EMBL" id="KAK4100170.1"/>
    </source>
</evidence>
<protein>
    <submittedName>
        <fullName evidence="1">Uncharacterized protein</fullName>
    </submittedName>
</protein>
<proteinExistence type="predicted"/>
<dbReference type="EMBL" id="MU863643">
    <property type="protein sequence ID" value="KAK4100170.1"/>
    <property type="molecule type" value="Genomic_DNA"/>
</dbReference>
<name>A0AAN6PY86_9PEZI</name>
<dbReference type="AlphaFoldDB" id="A0AAN6PY86"/>
<reference evidence="1" key="2">
    <citation type="submission" date="2023-05" db="EMBL/GenBank/DDBJ databases">
        <authorList>
            <consortium name="Lawrence Berkeley National Laboratory"/>
            <person name="Steindorff A."/>
            <person name="Hensen N."/>
            <person name="Bonometti L."/>
            <person name="Westerberg I."/>
            <person name="Brannstrom I.O."/>
            <person name="Guillou S."/>
            <person name="Cros-Aarteil S."/>
            <person name="Calhoun S."/>
            <person name="Haridas S."/>
            <person name="Kuo A."/>
            <person name="Mondo S."/>
            <person name="Pangilinan J."/>
            <person name="Riley R."/>
            <person name="Labutti K."/>
            <person name="Andreopoulos B."/>
            <person name="Lipzen A."/>
            <person name="Chen C."/>
            <person name="Yanf M."/>
            <person name="Daum C."/>
            <person name="Ng V."/>
            <person name="Clum A."/>
            <person name="Ohm R."/>
            <person name="Martin F."/>
            <person name="Silar P."/>
            <person name="Natvig D."/>
            <person name="Lalanne C."/>
            <person name="Gautier V."/>
            <person name="Ament-Velasquez S.L."/>
            <person name="Kruys A."/>
            <person name="Hutchinson M.I."/>
            <person name="Powell A.J."/>
            <person name="Barry K."/>
            <person name="Miller A.N."/>
            <person name="Grigoriev I.V."/>
            <person name="Debuchy R."/>
            <person name="Gladieux P."/>
            <person name="Thoren M.H."/>
            <person name="Johannesson H."/>
        </authorList>
    </citation>
    <scope>NUCLEOTIDE SEQUENCE</scope>
    <source>
        <strain evidence="1">CBS 757.83</strain>
    </source>
</reference>
<comment type="caution">
    <text evidence="1">The sequence shown here is derived from an EMBL/GenBank/DDBJ whole genome shotgun (WGS) entry which is preliminary data.</text>
</comment>
<dbReference type="Proteomes" id="UP001305647">
    <property type="component" value="Unassembled WGS sequence"/>
</dbReference>
<gene>
    <name evidence="1" type="ORF">N658DRAFT_140962</name>
</gene>
<reference evidence="1" key="1">
    <citation type="journal article" date="2023" name="Mol. Phylogenet. Evol.">
        <title>Genome-scale phylogeny and comparative genomics of the fungal order Sordariales.</title>
        <authorList>
            <person name="Hensen N."/>
            <person name="Bonometti L."/>
            <person name="Westerberg I."/>
            <person name="Brannstrom I.O."/>
            <person name="Guillou S."/>
            <person name="Cros-Aarteil S."/>
            <person name="Calhoun S."/>
            <person name="Haridas S."/>
            <person name="Kuo A."/>
            <person name="Mondo S."/>
            <person name="Pangilinan J."/>
            <person name="Riley R."/>
            <person name="LaButti K."/>
            <person name="Andreopoulos B."/>
            <person name="Lipzen A."/>
            <person name="Chen C."/>
            <person name="Yan M."/>
            <person name="Daum C."/>
            <person name="Ng V."/>
            <person name="Clum A."/>
            <person name="Steindorff A."/>
            <person name="Ohm R.A."/>
            <person name="Martin F."/>
            <person name="Silar P."/>
            <person name="Natvig D.O."/>
            <person name="Lalanne C."/>
            <person name="Gautier V."/>
            <person name="Ament-Velasquez S.L."/>
            <person name="Kruys A."/>
            <person name="Hutchinson M.I."/>
            <person name="Powell A.J."/>
            <person name="Barry K."/>
            <person name="Miller A.N."/>
            <person name="Grigoriev I.V."/>
            <person name="Debuchy R."/>
            <person name="Gladieux P."/>
            <person name="Hiltunen Thoren M."/>
            <person name="Johannesson H."/>
        </authorList>
    </citation>
    <scope>NUCLEOTIDE SEQUENCE</scope>
    <source>
        <strain evidence="1">CBS 757.83</strain>
    </source>
</reference>
<keyword evidence="2" id="KW-1185">Reference proteome</keyword>
<evidence type="ECO:0000313" key="2">
    <source>
        <dbReference type="Proteomes" id="UP001305647"/>
    </source>
</evidence>
<accession>A0AAN6PY86</accession>
<organism evidence="1 2">
    <name type="scientific">Parathielavia hyrcaniae</name>
    <dbReference type="NCBI Taxonomy" id="113614"/>
    <lineage>
        <taxon>Eukaryota</taxon>
        <taxon>Fungi</taxon>
        <taxon>Dikarya</taxon>
        <taxon>Ascomycota</taxon>
        <taxon>Pezizomycotina</taxon>
        <taxon>Sordariomycetes</taxon>
        <taxon>Sordariomycetidae</taxon>
        <taxon>Sordariales</taxon>
        <taxon>Chaetomiaceae</taxon>
        <taxon>Parathielavia</taxon>
    </lineage>
</organism>
<sequence length="175" mass="19788">MTRGVEIVRERAWNESEPVSRHHLGMPAADKSAQLGMPSPRKCSDSRHSSWWAVDGMSRIQSAPIPRRESKYRTERHRERNPDHTITRVRVSVGTNLRLICGEVLACRRGESAAGRIWHDPFRSWAEAVRLLTGRDVESSLFWIRQDRNAGDPSCEIFRGSIGTDTQAGGEALRS</sequence>